<feature type="transmembrane region" description="Helical" evidence="1">
    <location>
        <begin position="6"/>
        <end position="27"/>
    </location>
</feature>
<accession>A0ABS5SBG4</accession>
<keyword evidence="1" id="KW-0472">Membrane</keyword>
<evidence type="ECO:0000313" key="2">
    <source>
        <dbReference type="EMBL" id="MBT0609205.1"/>
    </source>
</evidence>
<evidence type="ECO:0000313" key="3">
    <source>
        <dbReference type="Proteomes" id="UP001297092"/>
    </source>
</evidence>
<feature type="transmembrane region" description="Helical" evidence="1">
    <location>
        <begin position="86"/>
        <end position="114"/>
    </location>
</feature>
<keyword evidence="1" id="KW-1133">Transmembrane helix</keyword>
<evidence type="ECO:0000256" key="1">
    <source>
        <dbReference type="SAM" id="Phobius"/>
    </source>
</evidence>
<comment type="caution">
    <text evidence="2">The sequence shown here is derived from an EMBL/GenBank/DDBJ whole genome shotgun (WGS) entry which is preliminary data.</text>
</comment>
<feature type="transmembrane region" description="Helical" evidence="1">
    <location>
        <begin position="39"/>
        <end position="57"/>
    </location>
</feature>
<keyword evidence="1" id="KW-0812">Transmembrane</keyword>
<sequence>MPNFEFNFLLILPLLGGYIFLTTFYLTKFQHSRIETQRLIFNSIIASLFLVFISYYIDKWLLKGCLDSLRNWCKSLIPVKYPNLNLYILTIAISWVGAKILNIIPTNILMWIVINKFGDEFEKLYYQSMNETELEKKLLMVTKDDGKVYVGYIKIISKPLLSQQIELIPFVSGYRESERKILHFTTPYFKVLKKLINNTDFESIDEEMAIVISKEKIVTVSKFNPKVYKKFQKKKYKLAE</sequence>
<protein>
    <recommendedName>
        <fullName evidence="4">LytTr DNA-binding domain-containing protein</fullName>
    </recommendedName>
</protein>
<organism evidence="2 3">
    <name type="scientific">Aequorivita echinoideorum</name>
    <dbReference type="NCBI Taxonomy" id="1549647"/>
    <lineage>
        <taxon>Bacteria</taxon>
        <taxon>Pseudomonadati</taxon>
        <taxon>Bacteroidota</taxon>
        <taxon>Flavobacteriia</taxon>
        <taxon>Flavobacteriales</taxon>
        <taxon>Flavobacteriaceae</taxon>
        <taxon>Aequorivita</taxon>
    </lineage>
</organism>
<gene>
    <name evidence="2" type="ORF">KIV10_13540</name>
</gene>
<dbReference type="Proteomes" id="UP001297092">
    <property type="component" value="Unassembled WGS sequence"/>
</dbReference>
<keyword evidence="3" id="KW-1185">Reference proteome</keyword>
<name>A0ABS5SBG4_9FLAO</name>
<reference evidence="2 3" key="1">
    <citation type="submission" date="2021-05" db="EMBL/GenBank/DDBJ databases">
        <title>Aequorivita echinoideorum JCM 30378 genome.</title>
        <authorList>
            <person name="Zhang H."/>
            <person name="Li C."/>
        </authorList>
    </citation>
    <scope>NUCLEOTIDE SEQUENCE [LARGE SCALE GENOMIC DNA]</scope>
    <source>
        <strain evidence="2 3">JCM30378</strain>
    </source>
</reference>
<dbReference type="EMBL" id="JAHCTB010000008">
    <property type="protein sequence ID" value="MBT0609205.1"/>
    <property type="molecule type" value="Genomic_DNA"/>
</dbReference>
<proteinExistence type="predicted"/>
<evidence type="ECO:0008006" key="4">
    <source>
        <dbReference type="Google" id="ProtNLM"/>
    </source>
</evidence>